<feature type="domain" description="AsmA" evidence="2">
    <location>
        <begin position="62"/>
        <end position="227"/>
    </location>
</feature>
<protein>
    <recommendedName>
        <fullName evidence="2">AsmA domain-containing protein</fullName>
    </recommendedName>
</protein>
<keyword evidence="4" id="KW-1185">Reference proteome</keyword>
<evidence type="ECO:0000259" key="2">
    <source>
        <dbReference type="Pfam" id="PF05170"/>
    </source>
</evidence>
<dbReference type="InterPro" id="IPR052894">
    <property type="entry name" value="AsmA-related"/>
</dbReference>
<keyword evidence="1" id="KW-0812">Transmembrane</keyword>
<keyword evidence="1" id="KW-0472">Membrane</keyword>
<dbReference type="Pfam" id="PF05170">
    <property type="entry name" value="AsmA"/>
    <property type="match status" value="1"/>
</dbReference>
<dbReference type="GO" id="GO:0090313">
    <property type="term" value="P:regulation of protein targeting to membrane"/>
    <property type="evidence" value="ECO:0007669"/>
    <property type="project" value="TreeGrafter"/>
</dbReference>
<accession>A0A657LWP1</accession>
<gene>
    <name evidence="3" type="ORF">AX760_13720</name>
</gene>
<name>A0A657LWP1_9HYPH</name>
<dbReference type="PANTHER" id="PTHR30441:SF4">
    <property type="entry name" value="PROTEIN ASMA"/>
    <property type="match status" value="1"/>
</dbReference>
<dbReference type="Proteomes" id="UP000182661">
    <property type="component" value="Unassembled WGS sequence"/>
</dbReference>
<feature type="transmembrane region" description="Helical" evidence="1">
    <location>
        <begin position="57"/>
        <end position="80"/>
    </location>
</feature>
<evidence type="ECO:0000256" key="1">
    <source>
        <dbReference type="SAM" id="Phobius"/>
    </source>
</evidence>
<evidence type="ECO:0000313" key="3">
    <source>
        <dbReference type="EMBL" id="OJF99037.1"/>
    </source>
</evidence>
<dbReference type="InterPro" id="IPR007844">
    <property type="entry name" value="AsmA"/>
</dbReference>
<dbReference type="AlphaFoldDB" id="A0A657LWP1"/>
<reference evidence="3 4" key="1">
    <citation type="submission" date="2016-02" db="EMBL/GenBank/DDBJ databases">
        <title>Genome sequencing of a beta-galactosidase producing bacteria Rhizobium sp. 59.</title>
        <authorList>
            <person name="Wang D."/>
            <person name="Kot W."/>
            <person name="Qin Y."/>
            <person name="Hansen L."/>
            <person name="Naqvi K."/>
            <person name="Rensing C."/>
        </authorList>
    </citation>
    <scope>NUCLEOTIDE SEQUENCE [LARGE SCALE GENOMIC DNA]</scope>
    <source>
        <strain evidence="3 4">59</strain>
    </source>
</reference>
<organism evidence="3 4">
    <name type="scientific">Pararhizobium antarcticum</name>
    <dbReference type="NCBI Taxonomy" id="1798805"/>
    <lineage>
        <taxon>Bacteria</taxon>
        <taxon>Pseudomonadati</taxon>
        <taxon>Pseudomonadota</taxon>
        <taxon>Alphaproteobacteria</taxon>
        <taxon>Hyphomicrobiales</taxon>
        <taxon>Rhizobiaceae</taxon>
        <taxon>Rhizobium/Agrobacterium group</taxon>
        <taxon>Pararhizobium</taxon>
    </lineage>
</organism>
<keyword evidence="1" id="KW-1133">Transmembrane helix</keyword>
<sequence length="649" mass="68979">MPLQRHFRSLAFDFLRLKAYPEAGIGCDRNNRRATMKNIFQNRIKTIRLGGVLQSTIFRLTVLAAFLLVVLFKVALPLFVSTASVKANMEDALSSWTGGLASISNDPTISFWPRPHLTLHDVTIVSVGDNPQTMAKAQAITADFDVLAALRGTPVFTDFHLLAPAFRIERLADGTLNWRKAGWMADAMDGEPDQKPVLAQGTPIGDITIENGILDIADQPTGTDYRITDITGTIAWPTPSERIRANLSAVIKGESVKWSFVCDDPLSFFSGLRTPISTALTSAPVNFAFDGAGSLSASAFFSGQSSFSAPSVSALLRWVGMDIGQAAAVDAISLDAAMTVGRQALKLDNLTLALNGGNATGVLDITRPDGHLPRIGGTLAFDSLDLNTLFRALAPLPAASDGIARTVNTRFMEWLRLDLRLSAQQAKLGPIMLTDLAAGAMVRDGRASFDIGDSGYAGGSLSGRIAIAEQWINGGGELALALKGADLESLASQLALEGPLPLGRGDLSLDLSTDKPMWAMTASDLSGRVRLAVNDGKLVNFNAADFETLVARDAFFNLSEVTAGSFAFSTADIEATIKDGVAELTRADIVGQQQTLTLAGRIPYRTGSLALAGVLKAAKPQPEAAPLRFFVGGSWPNPVISPLSVLIRP</sequence>
<comment type="caution">
    <text evidence="3">The sequence shown here is derived from an EMBL/GenBank/DDBJ whole genome shotgun (WGS) entry which is preliminary data.</text>
</comment>
<proteinExistence type="predicted"/>
<evidence type="ECO:0000313" key="4">
    <source>
        <dbReference type="Proteomes" id="UP000182661"/>
    </source>
</evidence>
<dbReference type="PANTHER" id="PTHR30441">
    <property type="entry name" value="DUF748 DOMAIN-CONTAINING PROTEIN"/>
    <property type="match status" value="1"/>
</dbReference>
<dbReference type="GO" id="GO:0005886">
    <property type="term" value="C:plasma membrane"/>
    <property type="evidence" value="ECO:0007669"/>
    <property type="project" value="TreeGrafter"/>
</dbReference>
<dbReference type="EMBL" id="LSRP01000073">
    <property type="protein sequence ID" value="OJF99037.1"/>
    <property type="molecule type" value="Genomic_DNA"/>
</dbReference>